<accession>A0A0M7B2K3</accession>
<organism evidence="2 3">
    <name type="scientific">Roseibium album</name>
    <dbReference type="NCBI Taxonomy" id="311410"/>
    <lineage>
        <taxon>Bacteria</taxon>
        <taxon>Pseudomonadati</taxon>
        <taxon>Pseudomonadota</taxon>
        <taxon>Alphaproteobacteria</taxon>
        <taxon>Hyphomicrobiales</taxon>
        <taxon>Stappiaceae</taxon>
        <taxon>Roseibium</taxon>
    </lineage>
</organism>
<keyword evidence="3" id="KW-1185">Reference proteome</keyword>
<name>A0A0M7B2K3_9HYPH</name>
<dbReference type="Proteomes" id="UP000049983">
    <property type="component" value="Unassembled WGS sequence"/>
</dbReference>
<evidence type="ECO:0000313" key="2">
    <source>
        <dbReference type="EMBL" id="CTQ69765.1"/>
    </source>
</evidence>
<evidence type="ECO:0008006" key="4">
    <source>
        <dbReference type="Google" id="ProtNLM"/>
    </source>
</evidence>
<dbReference type="EMBL" id="CXWC01000007">
    <property type="protein sequence ID" value="CTQ69765.1"/>
    <property type="molecule type" value="Genomic_DNA"/>
</dbReference>
<keyword evidence="1" id="KW-0472">Membrane</keyword>
<reference evidence="3" key="1">
    <citation type="submission" date="2015-07" db="EMBL/GenBank/DDBJ databases">
        <authorList>
            <person name="Rodrigo-Torres Lidia"/>
            <person name="Arahal R.David."/>
        </authorList>
    </citation>
    <scope>NUCLEOTIDE SEQUENCE [LARGE SCALE GENOMIC DNA]</scope>
    <source>
        <strain evidence="3">CECT 5096</strain>
    </source>
</reference>
<dbReference type="GeneID" id="97669637"/>
<dbReference type="OrthoDB" id="7667013at2"/>
<dbReference type="AlphaFoldDB" id="A0A0M7B2K3"/>
<dbReference type="RefSeq" id="WP_055391792.1">
    <property type="nucleotide sequence ID" value="NZ_CXWA01000018.1"/>
</dbReference>
<evidence type="ECO:0000256" key="1">
    <source>
        <dbReference type="SAM" id="Phobius"/>
    </source>
</evidence>
<protein>
    <recommendedName>
        <fullName evidence="4">NnrT protein</fullName>
    </recommendedName>
</protein>
<evidence type="ECO:0000313" key="3">
    <source>
        <dbReference type="Proteomes" id="UP000049983"/>
    </source>
</evidence>
<feature type="transmembrane region" description="Helical" evidence="1">
    <location>
        <begin position="47"/>
        <end position="65"/>
    </location>
</feature>
<feature type="transmembrane region" description="Helical" evidence="1">
    <location>
        <begin position="15"/>
        <end position="41"/>
    </location>
</feature>
<gene>
    <name evidence="2" type="ORF">LA5096_02246</name>
</gene>
<sequence>MTEVDNTWSVKKLAIVFYPFAAGAVAINLFLLGLIGIALGFPAISPVMSVWLSIPLGIPATWWAAKWIRGLMDEADGK</sequence>
<proteinExistence type="predicted"/>
<dbReference type="STRING" id="311410.LA5095_06173"/>
<keyword evidence="1" id="KW-1133">Transmembrane helix</keyword>
<keyword evidence="1" id="KW-0812">Transmembrane</keyword>